<accession>A0A9P7ASP7</accession>
<dbReference type="OrthoDB" id="288203at2759"/>
<dbReference type="RefSeq" id="XP_041160758.1">
    <property type="nucleotide sequence ID" value="XM_041297826.1"/>
</dbReference>
<sequence>PIAILETVPTGFQDVGAPVIDSELVKALGRQIPVATIILLLEHIAIARCKSLII</sequence>
<feature type="domain" description="SLC26A/SulP transporter" evidence="5">
    <location>
        <begin position="2"/>
        <end position="48"/>
    </location>
</feature>
<evidence type="ECO:0000256" key="1">
    <source>
        <dbReference type="ARBA" id="ARBA00004141"/>
    </source>
</evidence>
<dbReference type="GO" id="GO:0016020">
    <property type="term" value="C:membrane"/>
    <property type="evidence" value="ECO:0007669"/>
    <property type="project" value="UniProtKB-SubCell"/>
</dbReference>
<keyword evidence="2" id="KW-0812">Transmembrane</keyword>
<keyword evidence="3" id="KW-1133">Transmembrane helix</keyword>
<keyword evidence="7" id="KW-1185">Reference proteome</keyword>
<reference evidence="6" key="1">
    <citation type="journal article" date="2020" name="New Phytol.">
        <title>Comparative genomics reveals dynamic genome evolution in host specialist ectomycorrhizal fungi.</title>
        <authorList>
            <person name="Lofgren L.A."/>
            <person name="Nguyen N.H."/>
            <person name="Vilgalys R."/>
            <person name="Ruytinx J."/>
            <person name="Liao H.L."/>
            <person name="Branco S."/>
            <person name="Kuo A."/>
            <person name="LaButti K."/>
            <person name="Lipzen A."/>
            <person name="Andreopoulos W."/>
            <person name="Pangilinan J."/>
            <person name="Riley R."/>
            <person name="Hundley H."/>
            <person name="Na H."/>
            <person name="Barry K."/>
            <person name="Grigoriev I.V."/>
            <person name="Stajich J.E."/>
            <person name="Kennedy P.G."/>
        </authorList>
    </citation>
    <scope>NUCLEOTIDE SEQUENCE</scope>
    <source>
        <strain evidence="6">S12</strain>
    </source>
</reference>
<proteinExistence type="predicted"/>
<dbReference type="Pfam" id="PF00916">
    <property type="entry name" value="Sulfate_transp"/>
    <property type="match status" value="1"/>
</dbReference>
<dbReference type="EMBL" id="JABBWE010000025">
    <property type="protein sequence ID" value="KAG1794647.1"/>
    <property type="molecule type" value="Genomic_DNA"/>
</dbReference>
<dbReference type="InterPro" id="IPR011547">
    <property type="entry name" value="SLC26A/SulP_dom"/>
</dbReference>
<gene>
    <name evidence="6" type="ORF">HD556DRAFT_1236481</name>
</gene>
<evidence type="ECO:0000259" key="5">
    <source>
        <dbReference type="Pfam" id="PF00916"/>
    </source>
</evidence>
<evidence type="ECO:0000313" key="6">
    <source>
        <dbReference type="EMBL" id="KAG1794647.1"/>
    </source>
</evidence>
<feature type="non-terminal residue" evidence="6">
    <location>
        <position position="1"/>
    </location>
</feature>
<evidence type="ECO:0000256" key="4">
    <source>
        <dbReference type="ARBA" id="ARBA00023136"/>
    </source>
</evidence>
<evidence type="ECO:0000313" key="7">
    <source>
        <dbReference type="Proteomes" id="UP000719766"/>
    </source>
</evidence>
<dbReference type="AlphaFoldDB" id="A0A9P7ASP7"/>
<evidence type="ECO:0000256" key="2">
    <source>
        <dbReference type="ARBA" id="ARBA00022692"/>
    </source>
</evidence>
<protein>
    <recommendedName>
        <fullName evidence="5">SLC26A/SulP transporter domain-containing protein</fullName>
    </recommendedName>
</protein>
<comment type="subcellular location">
    <subcellularLocation>
        <location evidence="1">Membrane</location>
        <topology evidence="1">Multi-pass membrane protein</topology>
    </subcellularLocation>
</comment>
<keyword evidence="4" id="KW-0472">Membrane</keyword>
<evidence type="ECO:0000256" key="3">
    <source>
        <dbReference type="ARBA" id="ARBA00022989"/>
    </source>
</evidence>
<name>A0A9P7ASP7_9AGAM</name>
<dbReference type="Proteomes" id="UP000719766">
    <property type="component" value="Unassembled WGS sequence"/>
</dbReference>
<dbReference type="GeneID" id="64591590"/>
<comment type="caution">
    <text evidence="6">The sequence shown here is derived from an EMBL/GenBank/DDBJ whole genome shotgun (WGS) entry which is preliminary data.</text>
</comment>
<organism evidence="6 7">
    <name type="scientific">Suillus plorans</name>
    <dbReference type="NCBI Taxonomy" id="116603"/>
    <lineage>
        <taxon>Eukaryota</taxon>
        <taxon>Fungi</taxon>
        <taxon>Dikarya</taxon>
        <taxon>Basidiomycota</taxon>
        <taxon>Agaricomycotina</taxon>
        <taxon>Agaricomycetes</taxon>
        <taxon>Agaricomycetidae</taxon>
        <taxon>Boletales</taxon>
        <taxon>Suillineae</taxon>
        <taxon>Suillaceae</taxon>
        <taxon>Suillus</taxon>
    </lineage>
</organism>